<dbReference type="GO" id="GO:0005975">
    <property type="term" value="P:carbohydrate metabolic process"/>
    <property type="evidence" value="ECO:0007669"/>
    <property type="project" value="InterPro"/>
</dbReference>
<feature type="compositionally biased region" description="Acidic residues" evidence="1">
    <location>
        <begin position="479"/>
        <end position="490"/>
    </location>
</feature>
<dbReference type="SUPFAM" id="SSF48208">
    <property type="entry name" value="Six-hairpin glycosidases"/>
    <property type="match status" value="1"/>
</dbReference>
<name>A0A2S9YFZ7_9BACT</name>
<gene>
    <name evidence="2" type="ORF">ENSA7_51360</name>
</gene>
<evidence type="ECO:0000313" key="3">
    <source>
        <dbReference type="Proteomes" id="UP000238823"/>
    </source>
</evidence>
<feature type="region of interest" description="Disordered" evidence="1">
    <location>
        <begin position="469"/>
        <end position="508"/>
    </location>
</feature>
<dbReference type="Proteomes" id="UP000238823">
    <property type="component" value="Unassembled WGS sequence"/>
</dbReference>
<dbReference type="OrthoDB" id="5287122at2"/>
<dbReference type="AlphaFoldDB" id="A0A2S9YFZ7"/>
<reference evidence="2 3" key="1">
    <citation type="submission" date="2018-03" db="EMBL/GenBank/DDBJ databases">
        <title>Draft Genome Sequences of the Obligatory Marine Myxobacteria Enhygromyxa salina SWB007.</title>
        <authorList>
            <person name="Poehlein A."/>
            <person name="Moghaddam J.A."/>
            <person name="Harms H."/>
            <person name="Alanjari M."/>
            <person name="Koenig G.M."/>
            <person name="Daniel R."/>
            <person name="Schaeberle T.F."/>
        </authorList>
    </citation>
    <scope>NUCLEOTIDE SEQUENCE [LARGE SCALE GENOMIC DNA]</scope>
    <source>
        <strain evidence="2 3">SWB007</strain>
    </source>
</reference>
<evidence type="ECO:0000313" key="2">
    <source>
        <dbReference type="EMBL" id="PRQ04025.1"/>
    </source>
</evidence>
<comment type="caution">
    <text evidence="2">The sequence shown here is derived from an EMBL/GenBank/DDBJ whole genome shotgun (WGS) entry which is preliminary data.</text>
</comment>
<dbReference type="InterPro" id="IPR008928">
    <property type="entry name" value="6-hairpin_glycosidase_sf"/>
</dbReference>
<protein>
    <submittedName>
        <fullName evidence="2">Uncharacterized protein</fullName>
    </submittedName>
</protein>
<proteinExistence type="predicted"/>
<dbReference type="EMBL" id="PVNL01000104">
    <property type="protein sequence ID" value="PRQ04025.1"/>
    <property type="molecule type" value="Genomic_DNA"/>
</dbReference>
<evidence type="ECO:0000256" key="1">
    <source>
        <dbReference type="SAM" id="MobiDB-lite"/>
    </source>
</evidence>
<sequence>MQARFGEGARWSVLVGLATAVCLAAAPGCKTSKRVDDNKPLVDGVDVPELSSKQAEEVGAWVAAVYLGSGSGGDAPALLREGQGAAYVALRDHGKLLADAWGPDGDLASSLAKAIADAKASVPAGASPDMVEIDLAHSFRTVDKPTKKELYQAASGKRTGIRGVELSHGEHTERTAPTKMLAAGDSFKDVVNRFFKQAGVNHDSFASSGKARVFENHQLLVRLPTGQGIKLLRGNVYVEPREVTQANTQATVDLLIDWMFTHLHEDGRMTYMWLPTASGEKPNDNNMIRQWMATNALIKIAERRNDPQLWARIAKNIDYNLEHFYKQEGELGTIEFQGKVKLGAVALAAMAIVSHPERARWQTQEHGLRRTVNELWSEDGSFEGFLKPRTSGGKNGNVQNFYPGETLLLWAQLYRESRDPELYRRFVTSFRYYRAWHLDPSDPKRRRPSFIPWHTQADFIFWEALRNPPAEPPAADAEPQAEPDDDAPDDDAPKLTPEGWPVGTTPETPIELAPEEIVAFVFEMNDWLIDKMEVWEESAFDDEKGRFYSRETNYGSAHASSTGVYIEGMIDAYEMAKIVGDKPREDRYRKALSRAIRSVMQIQFVDDVDMFYVTDRERTKGGLRTTVIRNEIRVDNVQHVLMGVLKVIDRFGPDDYATD</sequence>
<dbReference type="RefSeq" id="WP_106092031.1">
    <property type="nucleotide sequence ID" value="NZ_PVNL01000104.1"/>
</dbReference>
<accession>A0A2S9YFZ7</accession>
<organism evidence="2 3">
    <name type="scientific">Enhygromyxa salina</name>
    <dbReference type="NCBI Taxonomy" id="215803"/>
    <lineage>
        <taxon>Bacteria</taxon>
        <taxon>Pseudomonadati</taxon>
        <taxon>Myxococcota</taxon>
        <taxon>Polyangia</taxon>
        <taxon>Nannocystales</taxon>
        <taxon>Nannocystaceae</taxon>
        <taxon>Enhygromyxa</taxon>
    </lineage>
</organism>